<feature type="domain" description="AB hydrolase-1" evidence="2">
    <location>
        <begin position="101"/>
        <end position="252"/>
    </location>
</feature>
<proteinExistence type="predicted"/>
<keyword evidence="4" id="KW-1185">Reference proteome</keyword>
<dbReference type="InterPro" id="IPR000073">
    <property type="entry name" value="AB_hydrolase_1"/>
</dbReference>
<feature type="signal peptide" evidence="1">
    <location>
        <begin position="1"/>
        <end position="21"/>
    </location>
</feature>
<name>A0AA43TSZ6_9LECA</name>
<dbReference type="Pfam" id="PF12697">
    <property type="entry name" value="Abhydrolase_6"/>
    <property type="match status" value="1"/>
</dbReference>
<dbReference type="InterPro" id="IPR029058">
    <property type="entry name" value="AB_hydrolase_fold"/>
</dbReference>
<protein>
    <recommendedName>
        <fullName evidence="2">AB hydrolase-1 domain-containing protein</fullName>
    </recommendedName>
</protein>
<comment type="caution">
    <text evidence="3">The sequence shown here is derived from an EMBL/GenBank/DDBJ whole genome shotgun (WGS) entry which is preliminary data.</text>
</comment>
<dbReference type="Proteomes" id="UP001161017">
    <property type="component" value="Unassembled WGS sequence"/>
</dbReference>
<evidence type="ECO:0000313" key="4">
    <source>
        <dbReference type="Proteomes" id="UP001161017"/>
    </source>
</evidence>
<organism evidence="3 4">
    <name type="scientific">Ramalina farinacea</name>
    <dbReference type="NCBI Taxonomy" id="258253"/>
    <lineage>
        <taxon>Eukaryota</taxon>
        <taxon>Fungi</taxon>
        <taxon>Dikarya</taxon>
        <taxon>Ascomycota</taxon>
        <taxon>Pezizomycotina</taxon>
        <taxon>Lecanoromycetes</taxon>
        <taxon>OSLEUM clade</taxon>
        <taxon>Lecanoromycetidae</taxon>
        <taxon>Lecanorales</taxon>
        <taxon>Lecanorineae</taxon>
        <taxon>Ramalinaceae</taxon>
        <taxon>Ramalina</taxon>
    </lineage>
</organism>
<dbReference type="Gene3D" id="3.40.50.1820">
    <property type="entry name" value="alpha/beta hydrolase"/>
    <property type="match status" value="1"/>
</dbReference>
<keyword evidence="1" id="KW-0732">Signal</keyword>
<dbReference type="AlphaFoldDB" id="A0AA43TSZ6"/>
<evidence type="ECO:0000259" key="2">
    <source>
        <dbReference type="Pfam" id="PF12697"/>
    </source>
</evidence>
<reference evidence="3" key="1">
    <citation type="journal article" date="2023" name="Genome Biol. Evol.">
        <title>First Whole Genome Sequence and Flow Cytometry Genome Size Data for the Lichen-Forming Fungus Ramalina farinacea (Ascomycota).</title>
        <authorList>
            <person name="Llewellyn T."/>
            <person name="Mian S."/>
            <person name="Hill R."/>
            <person name="Leitch I.J."/>
            <person name="Gaya E."/>
        </authorList>
    </citation>
    <scope>NUCLEOTIDE SEQUENCE</scope>
    <source>
        <strain evidence="3">LIQ254RAFAR</strain>
    </source>
</reference>
<sequence>MSSMRNLAVASLALLTSHAAAKSCRNITIPVTVSARTGIFNIDVPSTSLEATTFAQNLTRQGGNFTDQALSGYETTSGTYQISTQFCQPDQSNVTNPTLQILTHGIGFDKTYWDLSYNNFNYSYLNYAVDQYKYCTLSYDRLGIGNSSHGEPLNEIQSFLEVAALAEITNMFRAGTFPTVSHAFDKIVHVGHSFGSTQTYALVDLYPNISDGIVLTGFSTNSTFVPFFGAGADFVLANKNQPFRLGNGTFPAPLQIDAMAESLLVDYSLTDLVAGLTMTPPATPLDYADGYLTNSNINANQYLFFLPGHFDQGILLAGENTKQPVTVGELLTLGSIPTTNNFAGPVLVITGSNDLPYCGGDCFATGNPDVPSVPSTVAKSFPKVDPKDFTVYIQPQSGHGINAHYNATGAYGVIEGFLGSKGLASS</sequence>
<gene>
    <name evidence="3" type="ORF">OHK93_005831</name>
</gene>
<dbReference type="EMBL" id="JAPUFD010000003">
    <property type="protein sequence ID" value="MDI1486599.1"/>
    <property type="molecule type" value="Genomic_DNA"/>
</dbReference>
<accession>A0AA43TSZ6</accession>
<evidence type="ECO:0000313" key="3">
    <source>
        <dbReference type="EMBL" id="MDI1486599.1"/>
    </source>
</evidence>
<evidence type="ECO:0000256" key="1">
    <source>
        <dbReference type="SAM" id="SignalP"/>
    </source>
</evidence>
<dbReference type="SUPFAM" id="SSF53474">
    <property type="entry name" value="alpha/beta-Hydrolases"/>
    <property type="match status" value="1"/>
</dbReference>
<feature type="chain" id="PRO_5041407700" description="AB hydrolase-1 domain-containing protein" evidence="1">
    <location>
        <begin position="22"/>
        <end position="426"/>
    </location>
</feature>